<comment type="subcellular location">
    <subcellularLocation>
        <location evidence="1">Nucleus</location>
    </subcellularLocation>
</comment>
<dbReference type="Pfam" id="PF04494">
    <property type="entry name" value="TFIID_NTD2"/>
    <property type="match status" value="2"/>
</dbReference>
<accession>C3ZDV6</accession>
<dbReference type="STRING" id="7739.C3ZDV6"/>
<dbReference type="SUPFAM" id="SSF160897">
    <property type="entry name" value="Taf5 N-terminal domain-like"/>
    <property type="match status" value="2"/>
</dbReference>
<dbReference type="AlphaFoldDB" id="C3ZDV6"/>
<name>C3ZDV6_BRAFL</name>
<evidence type="ECO:0000259" key="4">
    <source>
        <dbReference type="Pfam" id="PF04494"/>
    </source>
</evidence>
<dbReference type="PANTHER" id="PTHR19879">
    <property type="entry name" value="TRANSCRIPTION INITIATION FACTOR TFIID"/>
    <property type="match status" value="1"/>
</dbReference>
<dbReference type="EMBL" id="GG666612">
    <property type="protein sequence ID" value="EEN48912.1"/>
    <property type="molecule type" value="Genomic_DNA"/>
</dbReference>
<dbReference type="PANTHER" id="PTHR19879:SF1">
    <property type="entry name" value="CANNONBALL-RELATED"/>
    <property type="match status" value="1"/>
</dbReference>
<dbReference type="CDD" id="cd08044">
    <property type="entry name" value="TAF5_NTD2"/>
    <property type="match status" value="1"/>
</dbReference>
<evidence type="ECO:0000256" key="2">
    <source>
        <dbReference type="ARBA" id="ARBA00023242"/>
    </source>
</evidence>
<proteinExistence type="predicted"/>
<sequence>MADPNRTVVVSDGSNNGSAVSVAATGVQSSPKVDKGAGTDPSKMDQQTLAAVLQFLKNNKLKDAEAAIDIYFPFTSFPPGQTPLKDAEAALRREAKLPDGSGDSGGSSRVATSGEVSSVLSAYESEGDLARYCEYYSSLSSFIESSLDAHKHELGCLLYPMFIAKCVCFARYCEYYSSLSSFIESSLDAHKHELGCLLYPVFIHMYLQLVYNRHEKEAQKFFNRFSVEQEDWHQEDLRTLSTGLVNVTSTCTLKTREQMEVNDLMDTFRSSKFVLRMSRDSYQSLRRYLKQNEHRELLSILQDHLFIDVFDGVPRNREQDHLFIDVFDGVPRNREQKEHRELLSILQDHLFIDVFDGVPRNGEQNEHRELLSILQDHLFIYVFDGVPRNREQNEHRELLSILQDHLFIDVFDGVPRNREQEQVDEEVVLNIASCCPSYRTISSCRCVRWGAQEQGTGESRDVYIYKYLKDHLFIYVFDGVPRNREQVQVDEEVVLKQNEHRSILQDHLFIDVFDGVPRNREQVQATSGAMMGEARRDANKVKVLYGLPKRVITSFMFLL</sequence>
<reference evidence="5" key="1">
    <citation type="journal article" date="2008" name="Nature">
        <title>The amphioxus genome and the evolution of the chordate karyotype.</title>
        <authorList>
            <consortium name="US DOE Joint Genome Institute (JGI-PGF)"/>
            <person name="Putnam N.H."/>
            <person name="Butts T."/>
            <person name="Ferrier D.E.K."/>
            <person name="Furlong R.F."/>
            <person name="Hellsten U."/>
            <person name="Kawashima T."/>
            <person name="Robinson-Rechavi M."/>
            <person name="Shoguchi E."/>
            <person name="Terry A."/>
            <person name="Yu J.-K."/>
            <person name="Benito-Gutierrez E.L."/>
            <person name="Dubchak I."/>
            <person name="Garcia-Fernandez J."/>
            <person name="Gibson-Brown J.J."/>
            <person name="Grigoriev I.V."/>
            <person name="Horton A.C."/>
            <person name="de Jong P.J."/>
            <person name="Jurka J."/>
            <person name="Kapitonov V.V."/>
            <person name="Kohara Y."/>
            <person name="Kuroki Y."/>
            <person name="Lindquist E."/>
            <person name="Lucas S."/>
            <person name="Osoegawa K."/>
            <person name="Pennacchio L.A."/>
            <person name="Salamov A.A."/>
            <person name="Satou Y."/>
            <person name="Sauka-Spengler T."/>
            <person name="Schmutz J."/>
            <person name="Shin-I T."/>
            <person name="Toyoda A."/>
            <person name="Bronner-Fraser M."/>
            <person name="Fujiyama A."/>
            <person name="Holland L.Z."/>
            <person name="Holland P.W.H."/>
            <person name="Satoh N."/>
            <person name="Rokhsar D.S."/>
        </authorList>
    </citation>
    <scope>NUCLEOTIDE SEQUENCE [LARGE SCALE GENOMIC DNA]</scope>
    <source>
        <strain evidence="5">S238N-H82</strain>
        <tissue evidence="5">Testes</tissue>
    </source>
</reference>
<dbReference type="InterPro" id="IPR037264">
    <property type="entry name" value="TFIID_NTD2_sf"/>
</dbReference>
<dbReference type="InterPro" id="IPR007582">
    <property type="entry name" value="TFIID_NTD2"/>
</dbReference>
<organism>
    <name type="scientific">Branchiostoma floridae</name>
    <name type="common">Florida lancelet</name>
    <name type="synonym">Amphioxus</name>
    <dbReference type="NCBI Taxonomy" id="7739"/>
    <lineage>
        <taxon>Eukaryota</taxon>
        <taxon>Metazoa</taxon>
        <taxon>Chordata</taxon>
        <taxon>Cephalochordata</taxon>
        <taxon>Leptocardii</taxon>
        <taxon>Amphioxiformes</taxon>
        <taxon>Branchiostomatidae</taxon>
        <taxon>Branchiostoma</taxon>
    </lineage>
</organism>
<gene>
    <name evidence="5" type="ORF">BRAFLDRAFT_65487</name>
</gene>
<dbReference type="InParanoid" id="C3ZDV6"/>
<dbReference type="Gene3D" id="1.25.40.500">
    <property type="entry name" value="TFIID subunit TAF5, NTD2 domain"/>
    <property type="match status" value="2"/>
</dbReference>
<protein>
    <recommendedName>
        <fullName evidence="4">TFIID subunit TAF5 NTD2 domain-containing protein</fullName>
    </recommendedName>
</protein>
<feature type="domain" description="TFIID subunit TAF5 NTD2" evidence="4">
    <location>
        <begin position="128"/>
        <end position="163"/>
    </location>
</feature>
<dbReference type="eggNOG" id="KOG0263">
    <property type="taxonomic scope" value="Eukaryota"/>
</dbReference>
<feature type="region of interest" description="Disordered" evidence="3">
    <location>
        <begin position="1"/>
        <end position="42"/>
    </location>
</feature>
<dbReference type="GO" id="GO:0005634">
    <property type="term" value="C:nucleus"/>
    <property type="evidence" value="ECO:0007669"/>
    <property type="project" value="UniProtKB-SubCell"/>
</dbReference>
<evidence type="ECO:0000256" key="3">
    <source>
        <dbReference type="SAM" id="MobiDB-lite"/>
    </source>
</evidence>
<feature type="domain" description="TFIID subunit TAF5 NTD2" evidence="4">
    <location>
        <begin position="170"/>
        <end position="305"/>
    </location>
</feature>
<evidence type="ECO:0000313" key="5">
    <source>
        <dbReference type="EMBL" id="EEN48912.1"/>
    </source>
</evidence>
<keyword evidence="2" id="KW-0539">Nucleus</keyword>
<evidence type="ECO:0000256" key="1">
    <source>
        <dbReference type="ARBA" id="ARBA00004123"/>
    </source>
</evidence>